<sequence>MVSKLHFPTVEEYSKELQIFLVHGWQVDIQNNYEEGSSMLYGEREEVDVKFTSLIQEEALLSPSLMPEAINTIWQQVQQTVKPALTLPALMVWRYESDGTKAKTWDQLKTLVGYAGSSVRLSAQDIADPVWRHQHHVSLVAPTRWKGVDLYEGDVFMFEGYLGKPTEGMVVVDERGWQLQLQNGLFIHLSTIDQGQRVGNIHHGESGKAMYLRLTSK</sequence>
<protein>
    <submittedName>
        <fullName evidence="1">Uncharacterized protein</fullName>
    </submittedName>
</protein>
<proteinExistence type="predicted"/>
<organism evidence="1 2">
    <name type="scientific">Hymenobacter tibetensis</name>
    <dbReference type="NCBI Taxonomy" id="497967"/>
    <lineage>
        <taxon>Bacteria</taxon>
        <taxon>Pseudomonadati</taxon>
        <taxon>Bacteroidota</taxon>
        <taxon>Cytophagia</taxon>
        <taxon>Cytophagales</taxon>
        <taxon>Hymenobacteraceae</taxon>
        <taxon>Hymenobacter</taxon>
    </lineage>
</organism>
<dbReference type="EMBL" id="CP094669">
    <property type="protein sequence ID" value="UOG77124.1"/>
    <property type="molecule type" value="Genomic_DNA"/>
</dbReference>
<evidence type="ECO:0000313" key="2">
    <source>
        <dbReference type="Proteomes" id="UP000831113"/>
    </source>
</evidence>
<keyword evidence="2" id="KW-1185">Reference proteome</keyword>
<gene>
    <name evidence="1" type="ORF">MTX78_11090</name>
</gene>
<reference evidence="1 2" key="1">
    <citation type="submission" date="2022-03" db="EMBL/GenBank/DDBJ databases">
        <title>Hymenobactersp. isolated from the air.</title>
        <authorList>
            <person name="Won M."/>
            <person name="Kwon S.-W."/>
        </authorList>
    </citation>
    <scope>NUCLEOTIDE SEQUENCE [LARGE SCALE GENOMIC DNA]</scope>
    <source>
        <strain evidence="1 2">KACC 21982</strain>
    </source>
</reference>
<accession>A0ABY4D557</accession>
<dbReference type="Proteomes" id="UP000831113">
    <property type="component" value="Chromosome"/>
</dbReference>
<name>A0ABY4D557_9BACT</name>
<dbReference type="RefSeq" id="WP_243802633.1">
    <property type="nucleotide sequence ID" value="NZ_CP094669.1"/>
</dbReference>
<evidence type="ECO:0000313" key="1">
    <source>
        <dbReference type="EMBL" id="UOG77124.1"/>
    </source>
</evidence>